<gene>
    <name evidence="15" type="ORF">WFP14_12490</name>
</gene>
<dbReference type="PRINTS" id="PR00260">
    <property type="entry name" value="CHEMTRNSDUCR"/>
</dbReference>
<proteinExistence type="inferred from homology"/>
<dbReference type="SUPFAM" id="SSF58104">
    <property type="entry name" value="Methyl-accepting chemotaxis protein (MCP) signaling domain"/>
    <property type="match status" value="1"/>
</dbReference>
<sequence length="524" mass="57030">MLNSFKVVNGLIVLLIVFCLLQLSTVAVFFPILSNDRENFVNQQEISNQRTELTGAWAYLLRTRLQANRAILSYLMEDSSTTEGRKEFNEQLEAAKQRFSDAKKYWATYESIPHHNELLFQELKNNYSILDSALTELIKFIDAGNTQAAYELQVQKSQVDFEKAYNLVIEDMNTFNQQVINHSQHSYNLAIWASVGVLVILLLVVIGAWSGIRFTLISPLNKIAASIRHISSGDLAQNIDVHGTNEMGQLAASLRSMQERLGQTVNEIRTRADVILTGASEISANNNDLSSRTEQQAAALEETAASMEELTATVKQNAENASQASLLALNTSKTAQRGGNVMDEVVHTMSEIAEGSRQITHITNVIDSIAFQTNILALNAAVEAARAGEQGRGFAVVASEVRNLAQRSAGAAKDIKKLIEDSAQKVSVGSSLVTNAGETMAEIVDAVTRVTDIMSEIASASDEQSRGIVQVGMAVTEMDQVTQQNASQVEESAAAAAVLESQAGNLTEAVSIFRIKPDTSTTIN</sequence>
<dbReference type="CDD" id="cd19407">
    <property type="entry name" value="Tar_Tsr_sensor"/>
    <property type="match status" value="1"/>
</dbReference>
<evidence type="ECO:0000256" key="4">
    <source>
        <dbReference type="ARBA" id="ARBA00022500"/>
    </source>
</evidence>
<comment type="caution">
    <text evidence="15">The sequence shown here is derived from an EMBL/GenBank/DDBJ whole genome shotgun (WGS) entry which is preliminary data.</text>
</comment>
<evidence type="ECO:0000313" key="15">
    <source>
        <dbReference type="EMBL" id="MFM1347370.1"/>
    </source>
</evidence>
<keyword evidence="6 12" id="KW-0812">Transmembrane</keyword>
<evidence type="ECO:0000313" key="16">
    <source>
        <dbReference type="Proteomes" id="UP001629523"/>
    </source>
</evidence>
<dbReference type="SMART" id="SM00304">
    <property type="entry name" value="HAMP"/>
    <property type="match status" value="1"/>
</dbReference>
<evidence type="ECO:0000256" key="2">
    <source>
        <dbReference type="ARBA" id="ARBA00022475"/>
    </source>
</evidence>
<evidence type="ECO:0000256" key="3">
    <source>
        <dbReference type="ARBA" id="ARBA00022481"/>
    </source>
</evidence>
<dbReference type="InterPro" id="IPR004089">
    <property type="entry name" value="MCPsignal_dom"/>
</dbReference>
<evidence type="ECO:0000256" key="8">
    <source>
        <dbReference type="ARBA" id="ARBA00023136"/>
    </source>
</evidence>
<dbReference type="PROSITE" id="PS50885">
    <property type="entry name" value="HAMP"/>
    <property type="match status" value="1"/>
</dbReference>
<evidence type="ECO:0000256" key="7">
    <source>
        <dbReference type="ARBA" id="ARBA00022989"/>
    </source>
</evidence>
<dbReference type="RefSeq" id="WP_077174459.1">
    <property type="nucleotide sequence ID" value="NZ_CABHYG010000016.1"/>
</dbReference>
<evidence type="ECO:0000256" key="10">
    <source>
        <dbReference type="ARBA" id="ARBA00029447"/>
    </source>
</evidence>
<feature type="transmembrane region" description="Helical" evidence="12">
    <location>
        <begin position="189"/>
        <end position="212"/>
    </location>
</feature>
<keyword evidence="5" id="KW-0997">Cell inner membrane</keyword>
<evidence type="ECO:0000256" key="12">
    <source>
        <dbReference type="SAM" id="Phobius"/>
    </source>
</evidence>
<evidence type="ECO:0000256" key="9">
    <source>
        <dbReference type="ARBA" id="ARBA00023224"/>
    </source>
</evidence>
<evidence type="ECO:0000259" key="14">
    <source>
        <dbReference type="PROSITE" id="PS50885"/>
    </source>
</evidence>
<dbReference type="CDD" id="cd11386">
    <property type="entry name" value="MCP_signal"/>
    <property type="match status" value="1"/>
</dbReference>
<dbReference type="SUPFAM" id="SSF47170">
    <property type="entry name" value="Aspartate receptor, ligand-binding domain"/>
    <property type="match status" value="1"/>
</dbReference>
<dbReference type="Gene3D" id="1.10.287.950">
    <property type="entry name" value="Methyl-accepting chemotaxis protein"/>
    <property type="match status" value="1"/>
</dbReference>
<dbReference type="PROSITE" id="PS50111">
    <property type="entry name" value="CHEMOTAXIS_TRANSDUC_2"/>
    <property type="match status" value="1"/>
</dbReference>
<dbReference type="Pfam" id="PF00015">
    <property type="entry name" value="MCPsignal"/>
    <property type="match status" value="1"/>
</dbReference>
<dbReference type="Pfam" id="PF02203">
    <property type="entry name" value="TarH"/>
    <property type="match status" value="1"/>
</dbReference>
<feature type="domain" description="HAMP" evidence="14">
    <location>
        <begin position="214"/>
        <end position="266"/>
    </location>
</feature>
<dbReference type="InterPro" id="IPR004090">
    <property type="entry name" value="Chemotax_Me-accpt_rcpt"/>
</dbReference>
<dbReference type="SMART" id="SM00283">
    <property type="entry name" value="MA"/>
    <property type="match status" value="1"/>
</dbReference>
<dbReference type="InterPro" id="IPR035440">
    <property type="entry name" value="4HB_MCP_dom_sf"/>
</dbReference>
<evidence type="ECO:0000256" key="6">
    <source>
        <dbReference type="ARBA" id="ARBA00022692"/>
    </source>
</evidence>
<keyword evidence="4" id="KW-0145">Chemotaxis</keyword>
<evidence type="ECO:0000259" key="13">
    <source>
        <dbReference type="PROSITE" id="PS50111"/>
    </source>
</evidence>
<comment type="subcellular location">
    <subcellularLocation>
        <location evidence="1">Cell inner membrane</location>
        <topology evidence="1">Multi-pass membrane protein</topology>
    </subcellularLocation>
</comment>
<keyword evidence="8 12" id="KW-0472">Membrane</keyword>
<dbReference type="InterPro" id="IPR003660">
    <property type="entry name" value="HAMP_dom"/>
</dbReference>
<dbReference type="SMART" id="SM00319">
    <property type="entry name" value="TarH"/>
    <property type="match status" value="1"/>
</dbReference>
<keyword evidence="9 11" id="KW-0807">Transducer</keyword>
<keyword evidence="7 12" id="KW-1133">Transmembrane helix</keyword>
<reference evidence="15 16" key="1">
    <citation type="journal article" date="2024" name="Infect. Genet. Evol.">
        <title>Characteristics and comparative genome analysis of Yersinia enterocolitica and related species associated with human infections in Switzerland 2019-2023.</title>
        <authorList>
            <person name="Stevens M.J.A."/>
            <person name="Horlbog J.A."/>
            <person name="Diethelm A."/>
            <person name="Stephan R."/>
            <person name="Nuesch-Inderbinen M."/>
        </authorList>
    </citation>
    <scope>NUCLEOTIDE SEQUENCE [LARGE SCALE GENOMIC DNA]</scope>
    <source>
        <strain evidence="15 16">N20-0302</strain>
    </source>
</reference>
<dbReference type="EMBL" id="JBBEST010000004">
    <property type="protein sequence ID" value="MFM1347370.1"/>
    <property type="molecule type" value="Genomic_DNA"/>
</dbReference>
<dbReference type="Proteomes" id="UP001629523">
    <property type="component" value="Unassembled WGS sequence"/>
</dbReference>
<dbReference type="GeneID" id="93973072"/>
<keyword evidence="2" id="KW-1003">Cell membrane</keyword>
<comment type="similarity">
    <text evidence="10">Belongs to the methyl-accepting chemotaxis (MCP) protein family.</text>
</comment>
<dbReference type="Pfam" id="PF00672">
    <property type="entry name" value="HAMP"/>
    <property type="match status" value="1"/>
</dbReference>
<feature type="transmembrane region" description="Helical" evidence="12">
    <location>
        <begin position="12"/>
        <end position="33"/>
    </location>
</feature>
<dbReference type="InterPro" id="IPR051310">
    <property type="entry name" value="MCP_chemotaxis"/>
</dbReference>
<keyword evidence="16" id="KW-1185">Reference proteome</keyword>
<evidence type="ECO:0000256" key="5">
    <source>
        <dbReference type="ARBA" id="ARBA00022519"/>
    </source>
</evidence>
<name>A0ABW9F062_9GAMM</name>
<dbReference type="PANTHER" id="PTHR43531">
    <property type="entry name" value="PROTEIN ICFG"/>
    <property type="match status" value="1"/>
</dbReference>
<organism evidence="15 16">
    <name type="scientific">Yersinia proxima</name>
    <dbReference type="NCBI Taxonomy" id="2890316"/>
    <lineage>
        <taxon>Bacteria</taxon>
        <taxon>Pseudomonadati</taxon>
        <taxon>Pseudomonadota</taxon>
        <taxon>Gammaproteobacteria</taxon>
        <taxon>Enterobacterales</taxon>
        <taxon>Yersiniaceae</taxon>
        <taxon>Yersinia</taxon>
    </lineage>
</organism>
<evidence type="ECO:0000256" key="11">
    <source>
        <dbReference type="PROSITE-ProRule" id="PRU00284"/>
    </source>
</evidence>
<feature type="domain" description="Methyl-accepting transducer" evidence="13">
    <location>
        <begin position="271"/>
        <end position="500"/>
    </location>
</feature>
<dbReference type="PANTHER" id="PTHR43531:SF14">
    <property type="entry name" value="METHYL-ACCEPTING CHEMOTAXIS PROTEIN I-RELATED"/>
    <property type="match status" value="1"/>
</dbReference>
<dbReference type="CDD" id="cd06225">
    <property type="entry name" value="HAMP"/>
    <property type="match status" value="1"/>
</dbReference>
<evidence type="ECO:0000256" key="1">
    <source>
        <dbReference type="ARBA" id="ARBA00004429"/>
    </source>
</evidence>
<dbReference type="InterPro" id="IPR003122">
    <property type="entry name" value="Tar_rcpt_lig-bd"/>
</dbReference>
<keyword evidence="3" id="KW-0488">Methylation</keyword>
<protein>
    <submittedName>
        <fullName evidence="15">Methyl-accepting chemotaxis protein</fullName>
    </submittedName>
</protein>
<dbReference type="Gene3D" id="1.20.120.30">
    <property type="entry name" value="Aspartate receptor, ligand-binding domain"/>
    <property type="match status" value="1"/>
</dbReference>
<accession>A0ABW9F062</accession>